<protein>
    <submittedName>
        <fullName evidence="1">Uncharacterized protein</fullName>
    </submittedName>
</protein>
<name>A0A161S6U6_9BACL</name>
<accession>A0A161S6U6</accession>
<dbReference type="InterPro" id="IPR045617">
    <property type="entry name" value="DUF6445"/>
</dbReference>
<evidence type="ECO:0000313" key="2">
    <source>
        <dbReference type="Proteomes" id="UP000076563"/>
    </source>
</evidence>
<dbReference type="Proteomes" id="UP000076563">
    <property type="component" value="Unassembled WGS sequence"/>
</dbReference>
<evidence type="ECO:0000313" key="1">
    <source>
        <dbReference type="EMBL" id="KZE80764.1"/>
    </source>
</evidence>
<dbReference type="EMBL" id="LQRA01000046">
    <property type="protein sequence ID" value="KZE80764.1"/>
    <property type="molecule type" value="Genomic_DNA"/>
</dbReference>
<dbReference type="AlphaFoldDB" id="A0A161S6U6"/>
<sequence length="202" mass="23335">MDTKVIVVDNFYLKPDLVRNLAIKDDYRSGAKNNYPGYESHRFFGIDTLAEVFQKLIGKQIYYNPDRFTFGGFRIITEKTGFMPKVHADSVDWAGLIFLTPEAALDKGVGFYRHLETGFESPPTDKDARKKGYEDSNEFERQVIYRDQADLSKWELMSFISPVYNRLVLFKGRDLYHAPLGGFGENPGNARLTQNFFFLEKN</sequence>
<organism evidence="1 2">
    <name type="scientific">Paenibacillus elgii</name>
    <dbReference type="NCBI Taxonomy" id="189691"/>
    <lineage>
        <taxon>Bacteria</taxon>
        <taxon>Bacillati</taxon>
        <taxon>Bacillota</taxon>
        <taxon>Bacilli</taxon>
        <taxon>Bacillales</taxon>
        <taxon>Paenibacillaceae</taxon>
        <taxon>Paenibacillus</taxon>
    </lineage>
</organism>
<proteinExistence type="predicted"/>
<keyword evidence="2" id="KW-1185">Reference proteome</keyword>
<dbReference type="Pfam" id="PF20043">
    <property type="entry name" value="DUF6445"/>
    <property type="match status" value="1"/>
</dbReference>
<comment type="caution">
    <text evidence="1">The sequence shown here is derived from an EMBL/GenBank/DDBJ whole genome shotgun (WGS) entry which is preliminary data.</text>
</comment>
<dbReference type="OrthoDB" id="9765680at2"/>
<dbReference type="RefSeq" id="WP_063179276.1">
    <property type="nucleotide sequence ID" value="NZ_JAMAVM010000006.1"/>
</dbReference>
<reference evidence="2" key="1">
    <citation type="submission" date="2016-01" db="EMBL/GenBank/DDBJ databases">
        <title>Draft genome of Chromobacterium sp. F49.</title>
        <authorList>
            <person name="Hong K.W."/>
        </authorList>
    </citation>
    <scope>NUCLEOTIDE SEQUENCE [LARGE SCALE GENOMIC DNA]</scope>
    <source>
        <strain evidence="2">M63</strain>
    </source>
</reference>
<gene>
    <name evidence="1" type="ORF">AV654_10420</name>
</gene>